<dbReference type="AlphaFoldDB" id="A0A938WQ94"/>
<organism evidence="3 4">
    <name type="scientific">Marseilla massiliensis</name>
    <dbReference type="NCBI Taxonomy" id="1841864"/>
    <lineage>
        <taxon>Bacteria</taxon>
        <taxon>Pseudomonadati</taxon>
        <taxon>Bacteroidota</taxon>
        <taxon>Bacteroidia</taxon>
        <taxon>Bacteroidales</taxon>
        <taxon>Prevotellaceae</taxon>
        <taxon>Marseilla</taxon>
    </lineage>
</organism>
<dbReference type="EMBL" id="JACJJL010000037">
    <property type="protein sequence ID" value="MBM6662976.1"/>
    <property type="molecule type" value="Genomic_DNA"/>
</dbReference>
<dbReference type="Proteomes" id="UP000764045">
    <property type="component" value="Unassembled WGS sequence"/>
</dbReference>
<keyword evidence="4" id="KW-1185">Reference proteome</keyword>
<comment type="caution">
    <text evidence="3">The sequence shown here is derived from an EMBL/GenBank/DDBJ whole genome shotgun (WGS) entry which is preliminary data.</text>
</comment>
<name>A0A938WQ94_9BACT</name>
<evidence type="ECO:0000256" key="1">
    <source>
        <dbReference type="SAM" id="SignalP"/>
    </source>
</evidence>
<evidence type="ECO:0000313" key="4">
    <source>
        <dbReference type="Proteomes" id="UP000764045"/>
    </source>
</evidence>
<evidence type="ECO:0000259" key="2">
    <source>
        <dbReference type="Pfam" id="PF13568"/>
    </source>
</evidence>
<feature type="signal peptide" evidence="1">
    <location>
        <begin position="1"/>
        <end position="20"/>
    </location>
</feature>
<accession>A0A938WQ94</accession>
<feature type="domain" description="Outer membrane protein beta-barrel" evidence="2">
    <location>
        <begin position="27"/>
        <end position="227"/>
    </location>
</feature>
<gene>
    <name evidence="3" type="ORF">H6B30_14705</name>
</gene>
<feature type="chain" id="PRO_5038140502" evidence="1">
    <location>
        <begin position="21"/>
        <end position="252"/>
    </location>
</feature>
<protein>
    <submittedName>
        <fullName evidence="3">PorT family protein</fullName>
    </submittedName>
</protein>
<reference evidence="3 4" key="1">
    <citation type="journal article" date="2021" name="Sci. Rep.">
        <title>The distribution of antibiotic resistance genes in chicken gut microbiota commensals.</title>
        <authorList>
            <person name="Juricova H."/>
            <person name="Matiasovicova J."/>
            <person name="Kubasova T."/>
            <person name="Cejkova D."/>
            <person name="Rychlik I."/>
        </authorList>
    </citation>
    <scope>NUCLEOTIDE SEQUENCE [LARGE SCALE GENOMIC DNA]</scope>
    <source>
        <strain evidence="3 4">An819</strain>
    </source>
</reference>
<sequence>MKRIIISAVAMAAFSASAKAFTLSLPEDIRYSVKLGYNIGGTAPLGIPATIRKMNRYKMQSNYSLAFDMQKQIKGRWGAMTGIKLENKGMEVDATVKNYHMSMVKGSSRLTGYYTGNTVIKAEEWALTLPIQATYTPAKNVLVRLGPYVSYVTSRKFDGYVYSGYLRENTPTGAKILMGDSESEGATFDFSDDMRHWQFGIDAGVDWYVYKRWGIYADLSWGFTNIFKKGFDTIEQKLYPIYGTVGVTYNLK</sequence>
<keyword evidence="1" id="KW-0732">Signal</keyword>
<dbReference type="Pfam" id="PF13568">
    <property type="entry name" value="OMP_b-brl_2"/>
    <property type="match status" value="1"/>
</dbReference>
<dbReference type="RefSeq" id="WP_205111926.1">
    <property type="nucleotide sequence ID" value="NZ_CAWUJD010000001.1"/>
</dbReference>
<evidence type="ECO:0000313" key="3">
    <source>
        <dbReference type="EMBL" id="MBM6662976.1"/>
    </source>
</evidence>
<proteinExistence type="predicted"/>
<dbReference type="InterPro" id="IPR025665">
    <property type="entry name" value="Beta-barrel_OMP_2"/>
</dbReference>